<dbReference type="InterPro" id="IPR005913">
    <property type="entry name" value="dTDP_dehydrorham_reduct"/>
</dbReference>
<name>A0A2N8HGX0_9BACT</name>
<comment type="pathway">
    <text evidence="1 6">Carbohydrate biosynthesis; dTDP-L-rhamnose biosynthesis.</text>
</comment>
<accession>A0A2N8HGX0</accession>
<dbReference type="Proteomes" id="UP000236000">
    <property type="component" value="Unassembled WGS sequence"/>
</dbReference>
<comment type="catalytic activity">
    <reaction evidence="5">
        <text>dTDP-beta-L-rhamnose + NADP(+) = dTDP-4-dehydro-beta-L-rhamnose + NADPH + H(+)</text>
        <dbReference type="Rhea" id="RHEA:21796"/>
        <dbReference type="ChEBI" id="CHEBI:15378"/>
        <dbReference type="ChEBI" id="CHEBI:57510"/>
        <dbReference type="ChEBI" id="CHEBI:57783"/>
        <dbReference type="ChEBI" id="CHEBI:58349"/>
        <dbReference type="ChEBI" id="CHEBI:62830"/>
        <dbReference type="EC" id="1.1.1.133"/>
    </reaction>
</comment>
<dbReference type="Gene3D" id="3.90.25.10">
    <property type="entry name" value="UDP-galactose 4-epimerase, domain 1"/>
    <property type="match status" value="1"/>
</dbReference>
<evidence type="ECO:0000313" key="9">
    <source>
        <dbReference type="Proteomes" id="UP000236000"/>
    </source>
</evidence>
<dbReference type="SUPFAM" id="SSF51735">
    <property type="entry name" value="NAD(P)-binding Rossmann-fold domains"/>
    <property type="match status" value="1"/>
</dbReference>
<dbReference type="EMBL" id="PJKA01000002">
    <property type="protein sequence ID" value="PNC20277.1"/>
    <property type="molecule type" value="Genomic_DNA"/>
</dbReference>
<protein>
    <recommendedName>
        <fullName evidence="4 6">dTDP-4-dehydrorhamnose reductase</fullName>
        <ecNumber evidence="3 6">1.1.1.133</ecNumber>
    </recommendedName>
</protein>
<evidence type="ECO:0000313" key="8">
    <source>
        <dbReference type="EMBL" id="PNC20277.1"/>
    </source>
</evidence>
<evidence type="ECO:0000259" key="7">
    <source>
        <dbReference type="Pfam" id="PF04321"/>
    </source>
</evidence>
<evidence type="ECO:0000256" key="3">
    <source>
        <dbReference type="ARBA" id="ARBA00012929"/>
    </source>
</evidence>
<dbReference type="AlphaFoldDB" id="A0A2N8HGX0"/>
<dbReference type="EC" id="1.1.1.133" evidence="3 6"/>
<comment type="caution">
    <text evidence="8">The sequence shown here is derived from an EMBL/GenBank/DDBJ whole genome shotgun (WGS) entry which is preliminary data.</text>
</comment>
<dbReference type="CDD" id="cd05254">
    <property type="entry name" value="dTDP_HR_like_SDR_e"/>
    <property type="match status" value="1"/>
</dbReference>
<dbReference type="PANTHER" id="PTHR10491">
    <property type="entry name" value="DTDP-4-DEHYDRORHAMNOSE REDUCTASE"/>
    <property type="match status" value="1"/>
</dbReference>
<evidence type="ECO:0000256" key="5">
    <source>
        <dbReference type="ARBA" id="ARBA00048200"/>
    </source>
</evidence>
<dbReference type="Gene3D" id="3.40.50.720">
    <property type="entry name" value="NAD(P)-binding Rossmann-like Domain"/>
    <property type="match status" value="1"/>
</dbReference>
<dbReference type="OrthoDB" id="9803892at2"/>
<dbReference type="GO" id="GO:0008831">
    <property type="term" value="F:dTDP-4-dehydrorhamnose reductase activity"/>
    <property type="evidence" value="ECO:0007669"/>
    <property type="project" value="UniProtKB-EC"/>
</dbReference>
<feature type="domain" description="RmlD-like substrate binding" evidence="7">
    <location>
        <begin position="37"/>
        <end position="324"/>
    </location>
</feature>
<evidence type="ECO:0000256" key="1">
    <source>
        <dbReference type="ARBA" id="ARBA00004781"/>
    </source>
</evidence>
<keyword evidence="6" id="KW-0521">NADP</keyword>
<proteinExistence type="inferred from homology"/>
<dbReference type="UniPathway" id="UPA00124"/>
<organism evidence="8 9">
    <name type="scientific">Akkermansia muciniphila</name>
    <dbReference type="NCBI Taxonomy" id="239935"/>
    <lineage>
        <taxon>Bacteria</taxon>
        <taxon>Pseudomonadati</taxon>
        <taxon>Verrucomicrobiota</taxon>
        <taxon>Verrucomicrobiia</taxon>
        <taxon>Verrucomicrobiales</taxon>
        <taxon>Akkermansiaceae</taxon>
        <taxon>Akkermansia</taxon>
    </lineage>
</organism>
<gene>
    <name evidence="8" type="ORF">CXU22_00380</name>
</gene>
<dbReference type="InterPro" id="IPR029903">
    <property type="entry name" value="RmlD-like-bd"/>
</dbReference>
<evidence type="ECO:0000256" key="6">
    <source>
        <dbReference type="RuleBase" id="RU364082"/>
    </source>
</evidence>
<dbReference type="PANTHER" id="PTHR10491:SF4">
    <property type="entry name" value="METHIONINE ADENOSYLTRANSFERASE 2 SUBUNIT BETA"/>
    <property type="match status" value="1"/>
</dbReference>
<sequence length="335" mass="37012">MVKHNFNSNSLSIFCHDEKRFSLDFGGGMAKLRVMYRTLVFGAGGRVGSRLAAHLEKEGMEVVGCGRNACDLKDLKALKNVLLSSGATHVVNCAAVSGLEACLDDPETAHRVNAMAPEMMARICRLEGMRFIHLSTDYVLDGRRGGLKTESDKCRPVNVYGESKLEAELRVREEMPEALIARVSWVFGNPERPSFPEMVLRKALNGEPLSAVADKWSMPAWVEDLCGWLRFLAYESDASGVLHLCQSGEPVSWHGYAVTALKCAVKHGLLPSLPPVAEQKLDEQAGFRDARPRHTAMSCERLASLMERPVRTYEEAIDLAVARYASDPTFLSRIS</sequence>
<reference evidence="8 9" key="1">
    <citation type="journal article" date="2017" name="BMC Genomics">
        <title>Genome sequencing of 39 Akkermansia muciniphila isolates reveals its population structure, genomic and functional diverisity, and global distribution in mammalian gut microbiotas.</title>
        <authorList>
            <person name="Guo X."/>
            <person name="Li S."/>
            <person name="Zhang J."/>
            <person name="Wu F."/>
            <person name="Li X."/>
            <person name="Wu D."/>
            <person name="Zhang M."/>
            <person name="Ou Z."/>
            <person name="Jie Z."/>
            <person name="Yan Q."/>
            <person name="Li P."/>
            <person name="Yi J."/>
            <person name="Peng Y."/>
        </authorList>
    </citation>
    <scope>NUCLEOTIDE SEQUENCE [LARGE SCALE GENOMIC DNA]</scope>
    <source>
        <strain evidence="8 9">GP24</strain>
    </source>
</reference>
<dbReference type="InterPro" id="IPR036291">
    <property type="entry name" value="NAD(P)-bd_dom_sf"/>
</dbReference>
<evidence type="ECO:0000256" key="2">
    <source>
        <dbReference type="ARBA" id="ARBA00010944"/>
    </source>
</evidence>
<comment type="function">
    <text evidence="6">Catalyzes the reduction of dTDP-6-deoxy-L-lyxo-4-hexulose to yield dTDP-L-rhamnose.</text>
</comment>
<evidence type="ECO:0000256" key="4">
    <source>
        <dbReference type="ARBA" id="ARBA00017099"/>
    </source>
</evidence>
<dbReference type="Pfam" id="PF04321">
    <property type="entry name" value="RmlD_sub_bind"/>
    <property type="match status" value="1"/>
</dbReference>
<comment type="similarity">
    <text evidence="2 6">Belongs to the dTDP-4-dehydrorhamnose reductase family.</text>
</comment>
<dbReference type="GO" id="GO:0019305">
    <property type="term" value="P:dTDP-rhamnose biosynthetic process"/>
    <property type="evidence" value="ECO:0007669"/>
    <property type="project" value="UniProtKB-UniPathway"/>
</dbReference>
<keyword evidence="6" id="KW-0560">Oxidoreductase</keyword>